<sequence>MPTFADNTPRIAFAGTPAFAEAALAEMIAQGFAPQLVLTQPDRPAGRGLKPQPSPVKQRAISHGIAVLQPEGLRLDGRHALQAQATRDALKRLAPDVLVVAAYGLILPAWLLELPRYGCLNIHASLLPRWRGAAPIHRAIEAGDRQTGITIMQMDEGLDTGAIVARHPLDIADDDTTATLHDRLAHLGANAIVDALKALQHGPLPSTAQPEDGVTYAEKISRAESRLDLRQPAHRLALRIRAFNPYPGAQLTLLREDAAQQAETLKVWHAQAIASAAPGAAAPGTVIAADRQAGIVVACADGSALRLLQLQRPGGKRLDAGQLLNGFAIAPGDRFALPMADAATPPDHP</sequence>
<keyword evidence="5 8" id="KW-0808">Transferase</keyword>
<feature type="domain" description="Formyl transferase N-terminal" evidence="9">
    <location>
        <begin position="10"/>
        <end position="196"/>
    </location>
</feature>
<dbReference type="InterPro" id="IPR044135">
    <property type="entry name" value="Met-tRNA-FMT_C"/>
</dbReference>
<dbReference type="EMBL" id="LBNQ01000040">
    <property type="protein sequence ID" value="KKW67038.1"/>
    <property type="molecule type" value="Genomic_DNA"/>
</dbReference>
<accession>A0A0U1PWX6</accession>
<evidence type="ECO:0000256" key="1">
    <source>
        <dbReference type="ARBA" id="ARBA00002606"/>
    </source>
</evidence>
<dbReference type="RefSeq" id="WP_046742627.1">
    <property type="nucleotide sequence ID" value="NZ_LBNQ01000040.1"/>
</dbReference>
<evidence type="ECO:0000259" key="10">
    <source>
        <dbReference type="Pfam" id="PF02911"/>
    </source>
</evidence>
<evidence type="ECO:0000256" key="6">
    <source>
        <dbReference type="ARBA" id="ARBA00022917"/>
    </source>
</evidence>
<dbReference type="Pfam" id="PF00551">
    <property type="entry name" value="Formyl_trans_N"/>
    <property type="match status" value="1"/>
</dbReference>
<dbReference type="GO" id="GO:0005829">
    <property type="term" value="C:cytosol"/>
    <property type="evidence" value="ECO:0007669"/>
    <property type="project" value="TreeGrafter"/>
</dbReference>
<dbReference type="PANTHER" id="PTHR11138:SF5">
    <property type="entry name" value="METHIONYL-TRNA FORMYLTRANSFERASE, MITOCHONDRIAL"/>
    <property type="match status" value="1"/>
</dbReference>
<dbReference type="PATRIC" id="fig|1610491.3.peg.2741"/>
<dbReference type="InterPro" id="IPR001555">
    <property type="entry name" value="GART_AS"/>
</dbReference>
<comment type="function">
    <text evidence="1 8">Attaches a formyl group to the free amino group of methionyl-tRNA(fMet). The formyl group appears to play a dual role in the initiator identity of N-formylmethionyl-tRNA by promoting its recognition by IF2 and preventing the misappropriation of this tRNA by the elongation apparatus.</text>
</comment>
<dbReference type="CDD" id="cd08646">
    <property type="entry name" value="FMT_core_Met-tRNA-FMT_N"/>
    <property type="match status" value="1"/>
</dbReference>
<evidence type="ECO:0000313" key="12">
    <source>
        <dbReference type="Proteomes" id="UP000050580"/>
    </source>
</evidence>
<dbReference type="STRING" id="1610491.AAV94_12895"/>
<evidence type="ECO:0000256" key="3">
    <source>
        <dbReference type="ARBA" id="ARBA00012261"/>
    </source>
</evidence>
<dbReference type="Pfam" id="PF02911">
    <property type="entry name" value="Formyl_trans_C"/>
    <property type="match status" value="1"/>
</dbReference>
<dbReference type="InterPro" id="IPR005794">
    <property type="entry name" value="Fmt"/>
</dbReference>
<dbReference type="InterPro" id="IPR036477">
    <property type="entry name" value="Formyl_transf_N_sf"/>
</dbReference>
<proteinExistence type="inferred from homology"/>
<evidence type="ECO:0000313" key="11">
    <source>
        <dbReference type="EMBL" id="KKW67038.1"/>
    </source>
</evidence>
<dbReference type="InterPro" id="IPR005793">
    <property type="entry name" value="Formyl_trans_C"/>
</dbReference>
<dbReference type="InterPro" id="IPR041711">
    <property type="entry name" value="Met-tRNA-FMT_N"/>
</dbReference>
<dbReference type="Proteomes" id="UP000050580">
    <property type="component" value="Unassembled WGS sequence"/>
</dbReference>
<dbReference type="Gene3D" id="3.10.25.10">
    <property type="entry name" value="Formyl transferase, C-terminal domain"/>
    <property type="match status" value="1"/>
</dbReference>
<evidence type="ECO:0000256" key="4">
    <source>
        <dbReference type="ARBA" id="ARBA00016014"/>
    </source>
</evidence>
<dbReference type="AlphaFoldDB" id="A0A0U1PWX6"/>
<dbReference type="PROSITE" id="PS00373">
    <property type="entry name" value="GART"/>
    <property type="match status" value="1"/>
</dbReference>
<dbReference type="SUPFAM" id="SSF53328">
    <property type="entry name" value="Formyltransferase"/>
    <property type="match status" value="1"/>
</dbReference>
<name>A0A0U1PWX6_9BURK</name>
<evidence type="ECO:0000256" key="7">
    <source>
        <dbReference type="ARBA" id="ARBA00048558"/>
    </source>
</evidence>
<organism evidence="11 12">
    <name type="scientific">Lampropedia cohaerens</name>
    <dbReference type="NCBI Taxonomy" id="1610491"/>
    <lineage>
        <taxon>Bacteria</taxon>
        <taxon>Pseudomonadati</taxon>
        <taxon>Pseudomonadota</taxon>
        <taxon>Betaproteobacteria</taxon>
        <taxon>Burkholderiales</taxon>
        <taxon>Comamonadaceae</taxon>
        <taxon>Lampropedia</taxon>
    </lineage>
</organism>
<feature type="binding site" evidence="8">
    <location>
        <begin position="125"/>
        <end position="128"/>
    </location>
    <ligand>
        <name>(6S)-5,6,7,8-tetrahydrofolate</name>
        <dbReference type="ChEBI" id="CHEBI:57453"/>
    </ligand>
</feature>
<dbReference type="InterPro" id="IPR002376">
    <property type="entry name" value="Formyl_transf_N"/>
</dbReference>
<dbReference type="PANTHER" id="PTHR11138">
    <property type="entry name" value="METHIONYL-TRNA FORMYLTRANSFERASE"/>
    <property type="match status" value="1"/>
</dbReference>
<dbReference type="InterPro" id="IPR011034">
    <property type="entry name" value="Formyl_transferase-like_C_sf"/>
</dbReference>
<dbReference type="CDD" id="cd08704">
    <property type="entry name" value="Met_tRNA_FMT_C"/>
    <property type="match status" value="1"/>
</dbReference>
<dbReference type="GO" id="GO:0004479">
    <property type="term" value="F:methionyl-tRNA formyltransferase activity"/>
    <property type="evidence" value="ECO:0007669"/>
    <property type="project" value="UniProtKB-UniRule"/>
</dbReference>
<protein>
    <recommendedName>
        <fullName evidence="4 8">Methionyl-tRNA formyltransferase</fullName>
        <ecNumber evidence="3 8">2.1.2.9</ecNumber>
    </recommendedName>
</protein>
<dbReference type="InterPro" id="IPR037022">
    <property type="entry name" value="Formyl_trans_C_sf"/>
</dbReference>
<evidence type="ECO:0000256" key="2">
    <source>
        <dbReference type="ARBA" id="ARBA00010699"/>
    </source>
</evidence>
<evidence type="ECO:0000259" key="9">
    <source>
        <dbReference type="Pfam" id="PF00551"/>
    </source>
</evidence>
<evidence type="ECO:0000256" key="8">
    <source>
        <dbReference type="HAMAP-Rule" id="MF_00182"/>
    </source>
</evidence>
<dbReference type="Gene3D" id="3.40.50.170">
    <property type="entry name" value="Formyl transferase, N-terminal domain"/>
    <property type="match status" value="1"/>
</dbReference>
<feature type="domain" description="Formyl transferase C-terminal" evidence="10">
    <location>
        <begin position="219"/>
        <end position="327"/>
    </location>
</feature>
<dbReference type="SUPFAM" id="SSF50486">
    <property type="entry name" value="FMT C-terminal domain-like"/>
    <property type="match status" value="1"/>
</dbReference>
<comment type="catalytic activity">
    <reaction evidence="7 8">
        <text>L-methionyl-tRNA(fMet) + (6R)-10-formyltetrahydrofolate = N-formyl-L-methionyl-tRNA(fMet) + (6S)-5,6,7,8-tetrahydrofolate + H(+)</text>
        <dbReference type="Rhea" id="RHEA:24380"/>
        <dbReference type="Rhea" id="RHEA-COMP:9952"/>
        <dbReference type="Rhea" id="RHEA-COMP:9953"/>
        <dbReference type="ChEBI" id="CHEBI:15378"/>
        <dbReference type="ChEBI" id="CHEBI:57453"/>
        <dbReference type="ChEBI" id="CHEBI:78530"/>
        <dbReference type="ChEBI" id="CHEBI:78844"/>
        <dbReference type="ChEBI" id="CHEBI:195366"/>
        <dbReference type="EC" id="2.1.2.9"/>
    </reaction>
</comment>
<dbReference type="NCBIfam" id="TIGR00460">
    <property type="entry name" value="fmt"/>
    <property type="match status" value="1"/>
</dbReference>
<gene>
    <name evidence="8" type="primary">fmt</name>
    <name evidence="11" type="ORF">AAV94_12895</name>
</gene>
<reference evidence="11 12" key="1">
    <citation type="submission" date="2015-05" db="EMBL/GenBank/DDBJ databases">
        <title>Draft genome sequence of Lampropedia sp. CT6, isolated from the microbial mat of a hot water spring, located at Manikaran, India.</title>
        <authorList>
            <person name="Tripathi C."/>
            <person name="Rani P."/>
            <person name="Mahato N.K."/>
            <person name="Lal R."/>
        </authorList>
    </citation>
    <scope>NUCLEOTIDE SEQUENCE [LARGE SCALE GENOMIC DNA]</scope>
    <source>
        <strain evidence="11 12">CT6</strain>
    </source>
</reference>
<dbReference type="OrthoDB" id="9802815at2"/>
<comment type="similarity">
    <text evidence="2 8">Belongs to the Fmt family.</text>
</comment>
<evidence type="ECO:0000256" key="5">
    <source>
        <dbReference type="ARBA" id="ARBA00022679"/>
    </source>
</evidence>
<keyword evidence="6 8" id="KW-0648">Protein biosynthesis</keyword>
<dbReference type="EC" id="2.1.2.9" evidence="3 8"/>
<keyword evidence="12" id="KW-1185">Reference proteome</keyword>
<comment type="caution">
    <text evidence="11">The sequence shown here is derived from an EMBL/GenBank/DDBJ whole genome shotgun (WGS) entry which is preliminary data.</text>
</comment>
<dbReference type="HAMAP" id="MF_00182">
    <property type="entry name" value="Formyl_trans"/>
    <property type="match status" value="1"/>
</dbReference>